<dbReference type="OrthoDB" id="9774451at2"/>
<dbReference type="PANTHER" id="PTHR35936:SF34">
    <property type="entry name" value="ABC TRANSPORTER EXTRACELLULAR-BINDING PROTEIN YCKB-RELATED"/>
    <property type="match status" value="1"/>
</dbReference>
<dbReference type="SMART" id="SM00062">
    <property type="entry name" value="PBPb"/>
    <property type="match status" value="1"/>
</dbReference>
<dbReference type="GO" id="GO:0016020">
    <property type="term" value="C:membrane"/>
    <property type="evidence" value="ECO:0007669"/>
    <property type="project" value="InterPro"/>
</dbReference>
<dbReference type="AlphaFoldDB" id="A4J2H9"/>
<dbReference type="eggNOG" id="COG0834">
    <property type="taxonomic scope" value="Bacteria"/>
</dbReference>
<dbReference type="EMBL" id="CP000612">
    <property type="protein sequence ID" value="ABO49282.1"/>
    <property type="molecule type" value="Genomic_DNA"/>
</dbReference>
<feature type="chain" id="PRO_5039425983" evidence="2">
    <location>
        <begin position="23"/>
        <end position="260"/>
    </location>
</feature>
<name>A4J2H9_DESRM</name>
<organism evidence="5 6">
    <name type="scientific">Desulforamulus reducens (strain ATCC BAA-1160 / DSM 100696 / MI-1)</name>
    <name type="common">Desulfotomaculum reducens</name>
    <dbReference type="NCBI Taxonomy" id="349161"/>
    <lineage>
        <taxon>Bacteria</taxon>
        <taxon>Bacillati</taxon>
        <taxon>Bacillota</taxon>
        <taxon>Clostridia</taxon>
        <taxon>Eubacteriales</taxon>
        <taxon>Peptococcaceae</taxon>
        <taxon>Desulforamulus</taxon>
    </lineage>
</organism>
<proteinExistence type="predicted"/>
<dbReference type="InterPro" id="IPR001638">
    <property type="entry name" value="Solute-binding_3/MltF_N"/>
</dbReference>
<dbReference type="STRING" id="349161.Dred_0743"/>
<dbReference type="PROSITE" id="PS51257">
    <property type="entry name" value="PROKAR_LIPOPROTEIN"/>
    <property type="match status" value="1"/>
</dbReference>
<dbReference type="SUPFAM" id="SSF53850">
    <property type="entry name" value="Periplasmic binding protein-like II"/>
    <property type="match status" value="1"/>
</dbReference>
<keyword evidence="6" id="KW-1185">Reference proteome</keyword>
<feature type="domain" description="Ionotropic glutamate receptor C-terminal" evidence="4">
    <location>
        <begin position="38"/>
        <end position="255"/>
    </location>
</feature>
<evidence type="ECO:0000313" key="5">
    <source>
        <dbReference type="EMBL" id="ABO49282.1"/>
    </source>
</evidence>
<feature type="signal peptide" evidence="2">
    <location>
        <begin position="1"/>
        <end position="22"/>
    </location>
</feature>
<evidence type="ECO:0000259" key="3">
    <source>
        <dbReference type="SMART" id="SM00062"/>
    </source>
</evidence>
<dbReference type="HOGENOM" id="CLU_019602_18_5_9"/>
<dbReference type="KEGG" id="drm:Dred_0743"/>
<reference evidence="5 6" key="1">
    <citation type="submission" date="2007-03" db="EMBL/GenBank/DDBJ databases">
        <title>Complete sequence of Desulfotomaculum reducens MI-1.</title>
        <authorList>
            <consortium name="US DOE Joint Genome Institute"/>
            <person name="Copeland A."/>
            <person name="Lucas S."/>
            <person name="Lapidus A."/>
            <person name="Barry K."/>
            <person name="Detter J.C."/>
            <person name="Glavina del Rio T."/>
            <person name="Hammon N."/>
            <person name="Israni S."/>
            <person name="Dalin E."/>
            <person name="Tice H."/>
            <person name="Pitluck S."/>
            <person name="Sims D."/>
            <person name="Brettin T."/>
            <person name="Bruce D."/>
            <person name="Han C."/>
            <person name="Tapia R."/>
            <person name="Schmutz J."/>
            <person name="Larimer F."/>
            <person name="Land M."/>
            <person name="Hauser L."/>
            <person name="Kyrpides N."/>
            <person name="Kim E."/>
            <person name="Tebo B.M."/>
            <person name="Richardson P."/>
        </authorList>
    </citation>
    <scope>NUCLEOTIDE SEQUENCE [LARGE SCALE GENOMIC DNA]</scope>
    <source>
        <strain evidence="5 6">MI-1</strain>
    </source>
</reference>
<keyword evidence="1 2" id="KW-0732">Signal</keyword>
<dbReference type="Pfam" id="PF00497">
    <property type="entry name" value="SBP_bac_3"/>
    <property type="match status" value="1"/>
</dbReference>
<dbReference type="Proteomes" id="UP000001556">
    <property type="component" value="Chromosome"/>
</dbReference>
<gene>
    <name evidence="5" type="ordered locus">Dred_0743</name>
</gene>
<dbReference type="InterPro" id="IPR001320">
    <property type="entry name" value="Iontro_rcpt_C"/>
</dbReference>
<dbReference type="SMART" id="SM00079">
    <property type="entry name" value="PBPe"/>
    <property type="match status" value="1"/>
</dbReference>
<accession>A4J2H9</accession>
<evidence type="ECO:0000259" key="4">
    <source>
        <dbReference type="SMART" id="SM00079"/>
    </source>
</evidence>
<protein>
    <submittedName>
        <fullName evidence="5">Amino acid ABC transporter substrate-binding protein, PAAT family</fullName>
    </submittedName>
</protein>
<evidence type="ECO:0000256" key="2">
    <source>
        <dbReference type="SAM" id="SignalP"/>
    </source>
</evidence>
<dbReference type="CDD" id="cd13713">
    <property type="entry name" value="PBP2_Cystine_like_1"/>
    <property type="match status" value="1"/>
</dbReference>
<dbReference type="RefSeq" id="WP_011877118.1">
    <property type="nucleotide sequence ID" value="NC_009253.1"/>
</dbReference>
<dbReference type="GO" id="GO:0015276">
    <property type="term" value="F:ligand-gated monoatomic ion channel activity"/>
    <property type="evidence" value="ECO:0007669"/>
    <property type="project" value="InterPro"/>
</dbReference>
<evidence type="ECO:0000256" key="1">
    <source>
        <dbReference type="ARBA" id="ARBA00022729"/>
    </source>
</evidence>
<sequence length="260" mass="28627">MFNKKSIAFLLTLIIISTLVVGCGGTSNSTSATPDKKKFHYAMSGLYKPFNYKDGGKLVGFDVEIGEEIARRIGMEAAPVTNPWETIIQGLKANKYDAIIGSMAITEERQEQVDFSRPYYRSGAQVFVSSNNDSITSAKDLKGKKIGVVKASTFRNVALEYTDKKNVIGYDSDVIALQDLPTGRVDAVITDQMVGIVAIKNGLKIKDVDKPLWVDEMAIPVNKGNTELVNKINNALDEMIKDGTYEKISNKWFGRNILGD</sequence>
<dbReference type="Gene3D" id="3.40.190.10">
    <property type="entry name" value="Periplasmic binding protein-like II"/>
    <property type="match status" value="2"/>
</dbReference>
<dbReference type="PANTHER" id="PTHR35936">
    <property type="entry name" value="MEMBRANE-BOUND LYTIC MUREIN TRANSGLYCOSYLASE F"/>
    <property type="match status" value="1"/>
</dbReference>
<feature type="domain" description="Solute-binding protein family 3/N-terminal" evidence="3">
    <location>
        <begin position="38"/>
        <end position="256"/>
    </location>
</feature>
<evidence type="ECO:0000313" key="6">
    <source>
        <dbReference type="Proteomes" id="UP000001556"/>
    </source>
</evidence>